<dbReference type="PANTHER" id="PTHR38011:SF2">
    <property type="entry name" value="BIFUNCTIONAL DEAMINASE-REDUCTASE DOMAIN PROTEIN"/>
    <property type="match status" value="1"/>
</dbReference>
<sequence length="178" mass="19675">MMRKIIAGLFMSLDGVVEAPEKWHFPYLDEDVERSVFALLRRSEVMLLGRRTYEEFAPHWPQQDPDDPLAALMNGRAKYVVSSTLTDPAWQNTTVITLDQVAALKEEPGGDIGMSGSPSLVEALLREGLLDELHLLMDPVIIGTGRRLFEKGLGHIPLTLARSATSGTGVLDLTYTRA</sequence>
<dbReference type="InterPro" id="IPR050765">
    <property type="entry name" value="Riboflavin_Biosynth_HTPR"/>
</dbReference>
<name>A0ABT4SNY0_9ACTN</name>
<dbReference type="RefSeq" id="WP_270159883.1">
    <property type="nucleotide sequence ID" value="NZ_JAPNNL010000331.1"/>
</dbReference>
<evidence type="ECO:0000313" key="3">
    <source>
        <dbReference type="Proteomes" id="UP001144036"/>
    </source>
</evidence>
<reference evidence="2" key="1">
    <citation type="submission" date="2022-11" db="EMBL/GenBank/DDBJ databases">
        <title>Nonomuraea corallina sp. nov., a new species of the genus Nonomuraea isolated from sea side sediment in Thai sea.</title>
        <authorList>
            <person name="Ngamcharungchit C."/>
            <person name="Matsumoto A."/>
            <person name="Suriyachadkun C."/>
            <person name="Panbangred W."/>
            <person name="Inahashi Y."/>
            <person name="Intra B."/>
        </authorList>
    </citation>
    <scope>NUCLEOTIDE SEQUENCE</scope>
    <source>
        <strain evidence="2">MCN248</strain>
    </source>
</reference>
<organism evidence="2 3">
    <name type="scientific">Nonomuraea corallina</name>
    <dbReference type="NCBI Taxonomy" id="2989783"/>
    <lineage>
        <taxon>Bacteria</taxon>
        <taxon>Bacillati</taxon>
        <taxon>Actinomycetota</taxon>
        <taxon>Actinomycetes</taxon>
        <taxon>Streptosporangiales</taxon>
        <taxon>Streptosporangiaceae</taxon>
        <taxon>Nonomuraea</taxon>
    </lineage>
</organism>
<gene>
    <name evidence="2" type="ORF">OUY22_36495</name>
</gene>
<evidence type="ECO:0000259" key="1">
    <source>
        <dbReference type="Pfam" id="PF01872"/>
    </source>
</evidence>
<protein>
    <submittedName>
        <fullName evidence="2">Dihydrofolate reductase family protein</fullName>
    </submittedName>
</protein>
<dbReference type="InterPro" id="IPR024072">
    <property type="entry name" value="DHFR-like_dom_sf"/>
</dbReference>
<dbReference type="PANTHER" id="PTHR38011">
    <property type="entry name" value="DIHYDROFOLATE REDUCTASE FAMILY PROTEIN (AFU_ORTHOLOGUE AFUA_8G06820)"/>
    <property type="match status" value="1"/>
</dbReference>
<comment type="caution">
    <text evidence="2">The sequence shown here is derived from an EMBL/GenBank/DDBJ whole genome shotgun (WGS) entry which is preliminary data.</text>
</comment>
<feature type="domain" description="Bacterial bifunctional deaminase-reductase C-terminal" evidence="1">
    <location>
        <begin position="3"/>
        <end position="170"/>
    </location>
</feature>
<dbReference type="SUPFAM" id="SSF53597">
    <property type="entry name" value="Dihydrofolate reductase-like"/>
    <property type="match status" value="1"/>
</dbReference>
<evidence type="ECO:0000313" key="2">
    <source>
        <dbReference type="EMBL" id="MDA0638942.1"/>
    </source>
</evidence>
<dbReference type="EMBL" id="JAPNNL010000331">
    <property type="protein sequence ID" value="MDA0638942.1"/>
    <property type="molecule type" value="Genomic_DNA"/>
</dbReference>
<accession>A0ABT4SNY0</accession>
<keyword evidence="3" id="KW-1185">Reference proteome</keyword>
<proteinExistence type="predicted"/>
<dbReference type="Gene3D" id="3.40.430.10">
    <property type="entry name" value="Dihydrofolate Reductase, subunit A"/>
    <property type="match status" value="1"/>
</dbReference>
<dbReference type="Pfam" id="PF01872">
    <property type="entry name" value="RibD_C"/>
    <property type="match status" value="1"/>
</dbReference>
<dbReference type="Proteomes" id="UP001144036">
    <property type="component" value="Unassembled WGS sequence"/>
</dbReference>
<dbReference type="InterPro" id="IPR002734">
    <property type="entry name" value="RibDG_C"/>
</dbReference>